<reference evidence="6" key="1">
    <citation type="journal article" date="2019" name="Int. J. Syst. Evol. Microbiol.">
        <title>The Global Catalogue of Microorganisms (GCM) 10K type strain sequencing project: providing services to taxonomists for standard genome sequencing and annotation.</title>
        <authorList>
            <consortium name="The Broad Institute Genomics Platform"/>
            <consortium name="The Broad Institute Genome Sequencing Center for Infectious Disease"/>
            <person name="Wu L."/>
            <person name="Ma J."/>
        </authorList>
    </citation>
    <scope>NUCLEOTIDE SEQUENCE [LARGE SCALE GENOMIC DNA]</scope>
    <source>
        <strain evidence="6">GH52</strain>
    </source>
</reference>
<dbReference type="CDD" id="cd24052">
    <property type="entry name" value="ASKHA_NBD_HpPPX-GppA-like"/>
    <property type="match status" value="1"/>
</dbReference>
<dbReference type="InterPro" id="IPR048950">
    <property type="entry name" value="Ppx_GppA_C"/>
</dbReference>
<dbReference type="InterPro" id="IPR043129">
    <property type="entry name" value="ATPase_NBD"/>
</dbReference>
<feature type="domain" description="Ppx/GppA phosphatase N-terminal" evidence="3">
    <location>
        <begin position="22"/>
        <end position="307"/>
    </location>
</feature>
<evidence type="ECO:0000259" key="4">
    <source>
        <dbReference type="Pfam" id="PF21447"/>
    </source>
</evidence>
<sequence length="510" mass="58191">MSNGKVAIIDIGSNSVRIVIYERTASGAHRIIETNKVATRLGEYLDKDKRLKQEAVQKLLKAIRYFKSICEHHQVNHIRTVATAALRFAINNKQIIAEIKQKTQLQIELLSGEQEAALGFAGMLQSLTIKNGFLIDIGGGSTEISLFKNRQLLHSVSLPIGCINALQFEQLYLSTEQLHQSSLQKYLTNEIKNNPWIEKYAKFGYRMVGIGGTLRTMATVYQHKSNYVYRNIHNFTMDVTTITHLFDQLCLLAKDQLGRTAGITRDRTDVILPGMAILLCLIPLLNVSQLIICSTGLRDGLYLTMQQKIDYRYSPLEESIDNICTLYSPETISYRNQIKRMATHLLHHLTANAPLRSDAYKLLKTAAPLYKIGIYIDYDFYSEHTFYLLLHAKLYGLTHREQLLTAAIAAYKTKGLARNQLHKYNAILHEGDIDLVQKLGTILKVAAALDRSKQQVIKQIRSEWNEYQYILHVKTTASLDLELQEIKQLGNEFRRVWGIQLVIRVSILHY</sequence>
<proteinExistence type="inferred from homology"/>
<evidence type="ECO:0000313" key="5">
    <source>
        <dbReference type="EMBL" id="MFD2116526.1"/>
    </source>
</evidence>
<dbReference type="Gene3D" id="3.30.420.150">
    <property type="entry name" value="Exopolyphosphatase. Domain 2"/>
    <property type="match status" value="1"/>
</dbReference>
<dbReference type="InterPro" id="IPR050273">
    <property type="entry name" value="GppA/Ppx_hydrolase"/>
</dbReference>
<keyword evidence="6" id="KW-1185">Reference proteome</keyword>
<accession>A0ABW4YLG6</accession>
<dbReference type="Proteomes" id="UP001597362">
    <property type="component" value="Unassembled WGS sequence"/>
</dbReference>
<organism evidence="5 6">
    <name type="scientific">Paenibacillus yanchengensis</name>
    <dbReference type="NCBI Taxonomy" id="2035833"/>
    <lineage>
        <taxon>Bacteria</taxon>
        <taxon>Bacillati</taxon>
        <taxon>Bacillota</taxon>
        <taxon>Bacilli</taxon>
        <taxon>Bacillales</taxon>
        <taxon>Paenibacillaceae</taxon>
        <taxon>Paenibacillus</taxon>
    </lineage>
</organism>
<dbReference type="PANTHER" id="PTHR30005">
    <property type="entry name" value="EXOPOLYPHOSPHATASE"/>
    <property type="match status" value="1"/>
</dbReference>
<keyword evidence="2" id="KW-0378">Hydrolase</keyword>
<dbReference type="SUPFAM" id="SSF109604">
    <property type="entry name" value="HD-domain/PDEase-like"/>
    <property type="match status" value="1"/>
</dbReference>
<dbReference type="SUPFAM" id="SSF53067">
    <property type="entry name" value="Actin-like ATPase domain"/>
    <property type="match status" value="2"/>
</dbReference>
<dbReference type="InterPro" id="IPR030673">
    <property type="entry name" value="PyroPPase_GppA_Ppx"/>
</dbReference>
<gene>
    <name evidence="5" type="ORF">ACFSJH_12410</name>
</gene>
<evidence type="ECO:0000256" key="2">
    <source>
        <dbReference type="ARBA" id="ARBA00022801"/>
    </source>
</evidence>
<evidence type="ECO:0000259" key="3">
    <source>
        <dbReference type="Pfam" id="PF02541"/>
    </source>
</evidence>
<dbReference type="RefSeq" id="WP_377772773.1">
    <property type="nucleotide sequence ID" value="NZ_JBHUHO010000030.1"/>
</dbReference>
<evidence type="ECO:0000313" key="6">
    <source>
        <dbReference type="Proteomes" id="UP001597362"/>
    </source>
</evidence>
<dbReference type="Pfam" id="PF21447">
    <property type="entry name" value="Ppx-GppA_III"/>
    <property type="match status" value="1"/>
</dbReference>
<dbReference type="Gene3D" id="1.10.3210.10">
    <property type="entry name" value="Hypothetical protein af1432"/>
    <property type="match status" value="1"/>
</dbReference>
<dbReference type="InterPro" id="IPR003695">
    <property type="entry name" value="Ppx_GppA_N"/>
</dbReference>
<dbReference type="EMBL" id="JBHUHO010000030">
    <property type="protein sequence ID" value="MFD2116526.1"/>
    <property type="molecule type" value="Genomic_DNA"/>
</dbReference>
<comment type="similarity">
    <text evidence="1">Belongs to the GppA/Ppx family.</text>
</comment>
<dbReference type="PIRSF" id="PIRSF001267">
    <property type="entry name" value="Pyrophosphatase_GppA_Ppx"/>
    <property type="match status" value="1"/>
</dbReference>
<name>A0ABW4YLG6_9BACL</name>
<feature type="domain" description="Ppx/GppA phosphatase C-terminal" evidence="4">
    <location>
        <begin position="336"/>
        <end position="473"/>
    </location>
</feature>
<dbReference type="Pfam" id="PF02541">
    <property type="entry name" value="Ppx-GppA"/>
    <property type="match status" value="1"/>
</dbReference>
<dbReference type="Gene3D" id="3.30.420.40">
    <property type="match status" value="1"/>
</dbReference>
<evidence type="ECO:0000256" key="1">
    <source>
        <dbReference type="ARBA" id="ARBA00007125"/>
    </source>
</evidence>
<dbReference type="PANTHER" id="PTHR30005:SF0">
    <property type="entry name" value="RETROGRADE REGULATION PROTEIN 2"/>
    <property type="match status" value="1"/>
</dbReference>
<comment type="caution">
    <text evidence="5">The sequence shown here is derived from an EMBL/GenBank/DDBJ whole genome shotgun (WGS) entry which is preliminary data.</text>
</comment>
<protein>
    <submittedName>
        <fullName evidence="5">Ppx/GppA family phosphatase</fullName>
    </submittedName>
</protein>